<accession>A0A653A0P5</accession>
<name>A0A653A0P5_UNCDX</name>
<dbReference type="EMBL" id="UPXX01000004">
    <property type="protein sequence ID" value="VBB41601.1"/>
    <property type="molecule type" value="Genomic_DNA"/>
</dbReference>
<reference evidence="1" key="1">
    <citation type="submission" date="2018-07" db="EMBL/GenBank/DDBJ databases">
        <authorList>
            <consortium name="Genoscope - CEA"/>
            <person name="William W."/>
        </authorList>
    </citation>
    <scope>NUCLEOTIDE SEQUENCE</scope>
    <source>
        <strain evidence="1">IK1</strain>
    </source>
</reference>
<dbReference type="AlphaFoldDB" id="A0A653A0P5"/>
<evidence type="ECO:0000313" key="1">
    <source>
        <dbReference type="EMBL" id="VBB41601.1"/>
    </source>
</evidence>
<organism evidence="1">
    <name type="scientific">Uncultured Desulfatiglans sp</name>
    <dbReference type="NCBI Taxonomy" id="1748965"/>
    <lineage>
        <taxon>Bacteria</taxon>
        <taxon>Pseudomonadati</taxon>
        <taxon>Thermodesulfobacteriota</taxon>
        <taxon>Desulfobacteria</taxon>
        <taxon>Desulfatiglandales</taxon>
        <taxon>Desulfatiglandaceae</taxon>
        <taxon>Desulfatiglans</taxon>
        <taxon>environmental samples</taxon>
    </lineage>
</organism>
<proteinExistence type="predicted"/>
<protein>
    <submittedName>
        <fullName evidence="1">Uncharacterized protein</fullName>
    </submittedName>
</protein>
<sequence length="54" mass="5977">MDAPNDPILNLHWLAANAKVEEEGDKGRGGSQTDHVLVIAVIEPLRDRLNEATW</sequence>
<gene>
    <name evidence="1" type="ORF">TRIP_B120036</name>
</gene>